<keyword evidence="2" id="KW-1133">Transmembrane helix</keyword>
<keyword evidence="2" id="KW-0812">Transmembrane</keyword>
<keyword evidence="2" id="KW-0472">Membrane</keyword>
<dbReference type="Proteomes" id="UP000193067">
    <property type="component" value="Unassembled WGS sequence"/>
</dbReference>
<evidence type="ECO:0000256" key="1">
    <source>
        <dbReference type="SAM" id="MobiDB-lite"/>
    </source>
</evidence>
<sequence>MAFQTSSSASTTSTSSSSQTPASGSMSMPPNLDGNSSLPFSFLITFIAVFLFFLGCGLGSRRVTRQLRRNLGLQIAQSPSPSTSRINEKPLLWDVFLSDPPSRPKSEGATDRYAWENLSPLSATYVRTSSGERNGGSRLAAEPPPHPRWRTTAFLAPGRGFMRSLATTPSLARPPPFQHPDTPIRPRTTPRIPEMRWRGHRLPDFIARPLLPPPEPEEVHGSWDTVELESKSPVRGLEVAVVISMPSVDRAKSRKRSEIYASGSPNSSKMMVDAEVEEFEVSGGHEAGEYLLGFARLPWEREIDEIPAGAHRDVCRRDMPSTRLRSMENDRNTWMTLARSRFLNGQQLSRQDNPVIKCATNLDQDTRTTIWTHKHPYRFDARLPYAPGQGRI</sequence>
<protein>
    <submittedName>
        <fullName evidence="3">Uncharacterized protein</fullName>
    </submittedName>
</protein>
<evidence type="ECO:0000256" key="2">
    <source>
        <dbReference type="SAM" id="Phobius"/>
    </source>
</evidence>
<accession>A0A1Y2IVH4</accession>
<reference evidence="3 4" key="1">
    <citation type="journal article" date="2015" name="Biotechnol. Biofuels">
        <title>Enhanced degradation of softwood versus hardwood by the white-rot fungus Pycnoporus coccineus.</title>
        <authorList>
            <person name="Couturier M."/>
            <person name="Navarro D."/>
            <person name="Chevret D."/>
            <person name="Henrissat B."/>
            <person name="Piumi F."/>
            <person name="Ruiz-Duenas F.J."/>
            <person name="Martinez A.T."/>
            <person name="Grigoriev I.V."/>
            <person name="Riley R."/>
            <person name="Lipzen A."/>
            <person name="Berrin J.G."/>
            <person name="Master E.R."/>
            <person name="Rosso M.N."/>
        </authorList>
    </citation>
    <scope>NUCLEOTIDE SEQUENCE [LARGE SCALE GENOMIC DNA]</scope>
    <source>
        <strain evidence="3 4">BRFM310</strain>
    </source>
</reference>
<evidence type="ECO:0000313" key="4">
    <source>
        <dbReference type="Proteomes" id="UP000193067"/>
    </source>
</evidence>
<feature type="region of interest" description="Disordered" evidence="1">
    <location>
        <begin position="1"/>
        <end position="30"/>
    </location>
</feature>
<feature type="region of interest" description="Disordered" evidence="1">
    <location>
        <begin position="169"/>
        <end position="190"/>
    </location>
</feature>
<evidence type="ECO:0000313" key="3">
    <source>
        <dbReference type="EMBL" id="OSD05136.1"/>
    </source>
</evidence>
<dbReference type="OrthoDB" id="2796963at2759"/>
<organism evidence="3 4">
    <name type="scientific">Trametes coccinea (strain BRFM310)</name>
    <name type="common">Pycnoporus coccineus</name>
    <dbReference type="NCBI Taxonomy" id="1353009"/>
    <lineage>
        <taxon>Eukaryota</taxon>
        <taxon>Fungi</taxon>
        <taxon>Dikarya</taxon>
        <taxon>Basidiomycota</taxon>
        <taxon>Agaricomycotina</taxon>
        <taxon>Agaricomycetes</taxon>
        <taxon>Polyporales</taxon>
        <taxon>Polyporaceae</taxon>
        <taxon>Trametes</taxon>
    </lineage>
</organism>
<feature type="compositionally biased region" description="Low complexity" evidence="1">
    <location>
        <begin position="1"/>
        <end position="28"/>
    </location>
</feature>
<dbReference type="AlphaFoldDB" id="A0A1Y2IVH4"/>
<proteinExistence type="predicted"/>
<dbReference type="EMBL" id="KZ084094">
    <property type="protein sequence ID" value="OSD05136.1"/>
    <property type="molecule type" value="Genomic_DNA"/>
</dbReference>
<name>A0A1Y2IVH4_TRAC3</name>
<gene>
    <name evidence="3" type="ORF">PYCCODRAFT_1450689</name>
</gene>
<keyword evidence="4" id="KW-1185">Reference proteome</keyword>
<feature type="region of interest" description="Disordered" evidence="1">
    <location>
        <begin position="127"/>
        <end position="149"/>
    </location>
</feature>
<feature type="transmembrane region" description="Helical" evidence="2">
    <location>
        <begin position="38"/>
        <end position="59"/>
    </location>
</feature>